<keyword evidence="3" id="KW-1185">Reference proteome</keyword>
<sequence>MPDGQTPGAPASRARPAGGTGSLAGAHAGGECAADRDGGRTGRPSHRQQVPRPARRGRHESRTASSGSFSTGIVSVIPGERSAGIHAVGWRPGPWVLCGRTMGEKAGITGRNDMRSKELASPDYSTQEVCKALAFASAKDNIEYRLIARHGQMIGRMISSHGVDGKTESGRLLNAMYPAEPQQRPRPAVVQIFTNRHDVLCVLRP</sequence>
<feature type="region of interest" description="Disordered" evidence="1">
    <location>
        <begin position="1"/>
        <end position="72"/>
    </location>
</feature>
<protein>
    <submittedName>
        <fullName evidence="2">Uncharacterized protein</fullName>
    </submittedName>
</protein>
<evidence type="ECO:0000313" key="2">
    <source>
        <dbReference type="EMBL" id="MDQ0396135.1"/>
    </source>
</evidence>
<feature type="compositionally biased region" description="Polar residues" evidence="1">
    <location>
        <begin position="63"/>
        <end position="72"/>
    </location>
</feature>
<evidence type="ECO:0000256" key="1">
    <source>
        <dbReference type="SAM" id="MobiDB-lite"/>
    </source>
</evidence>
<evidence type="ECO:0000313" key="3">
    <source>
        <dbReference type="Proteomes" id="UP001237448"/>
    </source>
</evidence>
<proteinExistence type="predicted"/>
<accession>A0ABU0FQ06</accession>
<dbReference type="Proteomes" id="UP001237448">
    <property type="component" value="Unassembled WGS sequence"/>
</dbReference>
<gene>
    <name evidence="2" type="ORF">J3R73_005927</name>
</gene>
<comment type="caution">
    <text evidence="2">The sequence shown here is derived from an EMBL/GenBank/DDBJ whole genome shotgun (WGS) entry which is preliminary data.</text>
</comment>
<reference evidence="2 3" key="1">
    <citation type="submission" date="2023-07" db="EMBL/GenBank/DDBJ databases">
        <title>Genomic Encyclopedia of Type Strains, Phase IV (KMG-IV): sequencing the most valuable type-strain genomes for metagenomic binning, comparative biology and taxonomic classification.</title>
        <authorList>
            <person name="Goeker M."/>
        </authorList>
    </citation>
    <scope>NUCLEOTIDE SEQUENCE [LARGE SCALE GENOMIC DNA]</scope>
    <source>
        <strain evidence="2 3">DSM 5896</strain>
    </source>
</reference>
<dbReference type="EMBL" id="JAUSVK010000001">
    <property type="protein sequence ID" value="MDQ0396135.1"/>
    <property type="molecule type" value="Genomic_DNA"/>
</dbReference>
<name>A0ABU0FQ06_9HYPH</name>
<organism evidence="2 3">
    <name type="scientific">Labrys monachus</name>
    <dbReference type="NCBI Taxonomy" id="217067"/>
    <lineage>
        <taxon>Bacteria</taxon>
        <taxon>Pseudomonadati</taxon>
        <taxon>Pseudomonadota</taxon>
        <taxon>Alphaproteobacteria</taxon>
        <taxon>Hyphomicrobiales</taxon>
        <taxon>Xanthobacteraceae</taxon>
        <taxon>Labrys</taxon>
    </lineage>
</organism>
<feature type="compositionally biased region" description="Low complexity" evidence="1">
    <location>
        <begin position="1"/>
        <end position="17"/>
    </location>
</feature>